<dbReference type="InterPro" id="IPR015421">
    <property type="entry name" value="PyrdxlP-dep_Trfase_major"/>
</dbReference>
<dbReference type="Pfam" id="PF00155">
    <property type="entry name" value="Aminotran_1_2"/>
    <property type="match status" value="1"/>
</dbReference>
<proteinExistence type="predicted"/>
<accession>A0A0G1HRK6</accession>
<name>A0A0G1HRK6_9BACT</name>
<reference evidence="2 3" key="1">
    <citation type="journal article" date="2015" name="Nature">
        <title>rRNA introns, odd ribosomes, and small enigmatic genomes across a large radiation of phyla.</title>
        <authorList>
            <person name="Brown C.T."/>
            <person name="Hug L.A."/>
            <person name="Thomas B.C."/>
            <person name="Sharon I."/>
            <person name="Castelle C.J."/>
            <person name="Singh A."/>
            <person name="Wilkins M.J."/>
            <person name="Williams K.H."/>
            <person name="Banfield J.F."/>
        </authorList>
    </citation>
    <scope>NUCLEOTIDE SEQUENCE [LARGE SCALE GENOMIC DNA]</scope>
</reference>
<dbReference type="InterPro" id="IPR004839">
    <property type="entry name" value="Aminotransferase_I/II_large"/>
</dbReference>
<gene>
    <name evidence="2" type="ORF">UW41_C0002G0047</name>
</gene>
<evidence type="ECO:0000313" key="3">
    <source>
        <dbReference type="Proteomes" id="UP000034172"/>
    </source>
</evidence>
<organism evidence="2 3">
    <name type="scientific">Candidatus Collierbacteria bacterium GW2011_GWC2_44_18</name>
    <dbReference type="NCBI Taxonomy" id="1618392"/>
    <lineage>
        <taxon>Bacteria</taxon>
        <taxon>Candidatus Collieribacteriota</taxon>
    </lineage>
</organism>
<evidence type="ECO:0000313" key="2">
    <source>
        <dbReference type="EMBL" id="KKT49771.1"/>
    </source>
</evidence>
<protein>
    <recommendedName>
        <fullName evidence="1">Aminotransferase class I/classII large domain-containing protein</fullName>
    </recommendedName>
</protein>
<dbReference type="EMBL" id="LCIE01000002">
    <property type="protein sequence ID" value="KKT49771.1"/>
    <property type="molecule type" value="Genomic_DNA"/>
</dbReference>
<dbReference type="SUPFAM" id="SSF53383">
    <property type="entry name" value="PLP-dependent transferases"/>
    <property type="match status" value="1"/>
</dbReference>
<comment type="caution">
    <text evidence="2">The sequence shown here is derived from an EMBL/GenBank/DDBJ whole genome shotgun (WGS) entry which is preliminary data.</text>
</comment>
<dbReference type="Gene3D" id="3.40.640.10">
    <property type="entry name" value="Type I PLP-dependent aspartate aminotransferase-like (Major domain)"/>
    <property type="match status" value="1"/>
</dbReference>
<dbReference type="AlphaFoldDB" id="A0A0G1HRK6"/>
<dbReference type="GO" id="GO:0030170">
    <property type="term" value="F:pyridoxal phosphate binding"/>
    <property type="evidence" value="ECO:0007669"/>
    <property type="project" value="InterPro"/>
</dbReference>
<evidence type="ECO:0000259" key="1">
    <source>
        <dbReference type="Pfam" id="PF00155"/>
    </source>
</evidence>
<dbReference type="InterPro" id="IPR015424">
    <property type="entry name" value="PyrdxlP-dep_Trfase"/>
</dbReference>
<sequence length="314" mass="36353">MEKLKTIRAVYSYYFPEIRKLISKITADFPHGEFLKSISPGLDDYEKPITEKMIKFYKKDVKGLEGFGYRYPTSGSSEGIYHLLSRIKKDHPDSPIYTLEGEYEGYRECAAGLGLTVQEVKEDIEVIKALMPGYWFISNPSGRDGNILPDSLINQIADLGNKVVVDMAYLGLTKKHRFDMTHPNIIAVLTSMSKPFGLFYYRVGFTFSREPVQTLYGTKWFKNILSLIIAEKVFHKFTSDYIYKKYAPVQKEILDQIQKETGIELRRSDVLILAHLTEKDFEKLTDEQKEIVASYKRGPGYRFCLTQYFLERET</sequence>
<dbReference type="Proteomes" id="UP000034172">
    <property type="component" value="Unassembled WGS sequence"/>
</dbReference>
<feature type="domain" description="Aminotransferase class I/classII large" evidence="1">
    <location>
        <begin position="74"/>
        <end position="212"/>
    </location>
</feature>